<reference evidence="1 2" key="1">
    <citation type="submission" date="2017-11" db="EMBL/GenBank/DDBJ databases">
        <title>Rhodohalobacter 15182 sp. nov., isolated from a salt lake.</title>
        <authorList>
            <person name="Han S."/>
        </authorList>
    </citation>
    <scope>NUCLEOTIDE SEQUENCE [LARGE SCALE GENOMIC DNA]</scope>
    <source>
        <strain evidence="1 2">15182</strain>
    </source>
</reference>
<comment type="caution">
    <text evidence="1">The sequence shown here is derived from an EMBL/GenBank/DDBJ whole genome shotgun (WGS) entry which is preliminary data.</text>
</comment>
<dbReference type="Gene3D" id="3.40.30.10">
    <property type="entry name" value="Glutaredoxin"/>
    <property type="match status" value="1"/>
</dbReference>
<dbReference type="RefSeq" id="WP_101072964.1">
    <property type="nucleotide sequence ID" value="NZ_PISP01000001.1"/>
</dbReference>
<gene>
    <name evidence="1" type="ORF">CWD77_06455</name>
</gene>
<evidence type="ECO:0008006" key="3">
    <source>
        <dbReference type="Google" id="ProtNLM"/>
    </source>
</evidence>
<dbReference type="EMBL" id="PISP01000001">
    <property type="protein sequence ID" value="PKD45390.1"/>
    <property type="molecule type" value="Genomic_DNA"/>
</dbReference>
<dbReference type="GO" id="GO:0045892">
    <property type="term" value="P:negative regulation of DNA-templated transcription"/>
    <property type="evidence" value="ECO:0007669"/>
    <property type="project" value="InterPro"/>
</dbReference>
<dbReference type="Proteomes" id="UP000233398">
    <property type="component" value="Unassembled WGS sequence"/>
</dbReference>
<evidence type="ECO:0000313" key="1">
    <source>
        <dbReference type="EMBL" id="PKD45390.1"/>
    </source>
</evidence>
<keyword evidence="2" id="KW-1185">Reference proteome</keyword>
<proteinExistence type="predicted"/>
<sequence>MSNQTETKTIIEVYDPAMCCSTGVCGPDVDDELADFANDVKWLKSQGIELKRYNLGQEPEEFKMCVPVLTRLQKEGSDVLPIILVNGEMVSEGGYPDRSTLMEWAELNGSKEDSAVSEEPLDQIVKPLYNEKVDILVAIGSAVASGSDSILREMFAKGKEEGISQDDMAKAMQSGLNVRQVPLSEIVETANELLGVPSNGCAPGSGCC</sequence>
<organism evidence="1 2">
    <name type="scientific">Rhodohalobacter barkolensis</name>
    <dbReference type="NCBI Taxonomy" id="2053187"/>
    <lineage>
        <taxon>Bacteria</taxon>
        <taxon>Pseudomonadati</taxon>
        <taxon>Balneolota</taxon>
        <taxon>Balneolia</taxon>
        <taxon>Balneolales</taxon>
        <taxon>Balneolaceae</taxon>
        <taxon>Rhodohalobacter</taxon>
    </lineage>
</organism>
<dbReference type="Pfam" id="PF06953">
    <property type="entry name" value="ArsD"/>
    <property type="match status" value="1"/>
</dbReference>
<dbReference type="InterPro" id="IPR010712">
    <property type="entry name" value="Arsenical-R_ArsD"/>
</dbReference>
<name>A0A2N0VMH2_9BACT</name>
<evidence type="ECO:0000313" key="2">
    <source>
        <dbReference type="Proteomes" id="UP000233398"/>
    </source>
</evidence>
<dbReference type="GO" id="GO:0003677">
    <property type="term" value="F:DNA binding"/>
    <property type="evidence" value="ECO:0007669"/>
    <property type="project" value="InterPro"/>
</dbReference>
<dbReference type="GO" id="GO:0046685">
    <property type="term" value="P:response to arsenic-containing substance"/>
    <property type="evidence" value="ECO:0007669"/>
    <property type="project" value="InterPro"/>
</dbReference>
<dbReference type="OrthoDB" id="9801358at2"/>
<dbReference type="NCBIfam" id="NF033727">
    <property type="entry name" value="chaperon_ArsD"/>
    <property type="match status" value="1"/>
</dbReference>
<dbReference type="AlphaFoldDB" id="A0A2N0VMH2"/>
<protein>
    <recommendedName>
        <fullName evidence="3">Arsenical resistance operon transcriptional repressor ArsD</fullName>
    </recommendedName>
</protein>
<accession>A0A2N0VMH2</accession>